<name>A0A1W1B998_9ZZZZ</name>
<dbReference type="InterPro" id="IPR001486">
    <property type="entry name" value="Hemoglobin_trunc"/>
</dbReference>
<gene>
    <name evidence="6" type="ORF">MNB_SM-4-1282</name>
</gene>
<sequence length="146" mass="17000">MNLEIMQAQFGVRTPVSKAIPEFLLEMGEDGIRKMVSDHYDKIKQSEIYDIFPQDAQEFEDAKKHSADFMIQICGGPAHFTQNRGAPQMVGRHNPFRITAQSRQVWLELYREVLMDLEKEGITEKSLSSWWNYVNVFSNWMVNTPN</sequence>
<dbReference type="Gene3D" id="1.10.490.10">
    <property type="entry name" value="Globins"/>
    <property type="match status" value="1"/>
</dbReference>
<dbReference type="InterPro" id="IPR009050">
    <property type="entry name" value="Globin-like_sf"/>
</dbReference>
<proteinExistence type="inferred from homology"/>
<evidence type="ECO:0000256" key="3">
    <source>
        <dbReference type="ARBA" id="ARBA00022723"/>
    </source>
</evidence>
<keyword evidence="2" id="KW-0349">Heme</keyword>
<evidence type="ECO:0000256" key="1">
    <source>
        <dbReference type="ARBA" id="ARBA00022448"/>
    </source>
</evidence>
<dbReference type="EMBL" id="FPHF01000003">
    <property type="protein sequence ID" value="SFV50092.1"/>
    <property type="molecule type" value="Genomic_DNA"/>
</dbReference>
<dbReference type="GO" id="GO:0046872">
    <property type="term" value="F:metal ion binding"/>
    <property type="evidence" value="ECO:0007669"/>
    <property type="project" value="UniProtKB-KW"/>
</dbReference>
<dbReference type="SUPFAM" id="SSF46458">
    <property type="entry name" value="Globin-like"/>
    <property type="match status" value="1"/>
</dbReference>
<protein>
    <submittedName>
        <fullName evidence="6">Hemoglobin-like protein HbO</fullName>
    </submittedName>
</protein>
<dbReference type="Pfam" id="PF01152">
    <property type="entry name" value="Bac_globin"/>
    <property type="match status" value="1"/>
</dbReference>
<dbReference type="PANTHER" id="PTHR47366">
    <property type="entry name" value="TWO-ON-TWO HEMOGLOBIN-3"/>
    <property type="match status" value="1"/>
</dbReference>
<dbReference type="InterPro" id="IPR044203">
    <property type="entry name" value="GlbO/GLB3-like"/>
</dbReference>
<evidence type="ECO:0000256" key="4">
    <source>
        <dbReference type="ARBA" id="ARBA00023004"/>
    </source>
</evidence>
<dbReference type="CDD" id="cd14774">
    <property type="entry name" value="TrHb2_HGbIV-like_O"/>
    <property type="match status" value="1"/>
</dbReference>
<comment type="similarity">
    <text evidence="5">Belongs to the truncated hemoglobin family. Group II subfamily.</text>
</comment>
<dbReference type="GO" id="GO:0019825">
    <property type="term" value="F:oxygen binding"/>
    <property type="evidence" value="ECO:0007669"/>
    <property type="project" value="InterPro"/>
</dbReference>
<dbReference type="PANTHER" id="PTHR47366:SF1">
    <property type="entry name" value="TWO-ON-TWO HEMOGLOBIN-3"/>
    <property type="match status" value="1"/>
</dbReference>
<evidence type="ECO:0000256" key="2">
    <source>
        <dbReference type="ARBA" id="ARBA00022617"/>
    </source>
</evidence>
<keyword evidence="3" id="KW-0479">Metal-binding</keyword>
<dbReference type="GO" id="GO:0020037">
    <property type="term" value="F:heme binding"/>
    <property type="evidence" value="ECO:0007669"/>
    <property type="project" value="InterPro"/>
</dbReference>
<dbReference type="GO" id="GO:0005344">
    <property type="term" value="F:oxygen carrier activity"/>
    <property type="evidence" value="ECO:0007669"/>
    <property type="project" value="InterPro"/>
</dbReference>
<reference evidence="6" key="1">
    <citation type="submission" date="2016-10" db="EMBL/GenBank/DDBJ databases">
        <authorList>
            <person name="de Groot N.N."/>
        </authorList>
    </citation>
    <scope>NUCLEOTIDE SEQUENCE</scope>
</reference>
<dbReference type="AlphaFoldDB" id="A0A1W1B998"/>
<dbReference type="InterPro" id="IPR012292">
    <property type="entry name" value="Globin/Proto"/>
</dbReference>
<keyword evidence="4" id="KW-0408">Iron</keyword>
<accession>A0A1W1B998</accession>
<keyword evidence="1" id="KW-0813">Transport</keyword>
<organism evidence="6">
    <name type="scientific">hydrothermal vent metagenome</name>
    <dbReference type="NCBI Taxonomy" id="652676"/>
    <lineage>
        <taxon>unclassified sequences</taxon>
        <taxon>metagenomes</taxon>
        <taxon>ecological metagenomes</taxon>
    </lineage>
</organism>
<evidence type="ECO:0000256" key="5">
    <source>
        <dbReference type="ARBA" id="ARBA00034496"/>
    </source>
</evidence>
<evidence type="ECO:0000313" key="6">
    <source>
        <dbReference type="EMBL" id="SFV50092.1"/>
    </source>
</evidence>